<evidence type="ECO:0000313" key="3">
    <source>
        <dbReference type="Proteomes" id="UP000237440"/>
    </source>
</evidence>
<protein>
    <submittedName>
        <fullName evidence="2">Uncharacterized protein</fullName>
    </submittedName>
</protein>
<organism evidence="2 3">
    <name type="scientific">Pseudomonas laurylsulfativorans</name>
    <dbReference type="NCBI Taxonomy" id="1943631"/>
    <lineage>
        <taxon>Bacteria</taxon>
        <taxon>Pseudomonadati</taxon>
        <taxon>Pseudomonadota</taxon>
        <taxon>Gammaproteobacteria</taxon>
        <taxon>Pseudomonadales</taxon>
        <taxon>Pseudomonadaceae</taxon>
        <taxon>Pseudomonas</taxon>
    </lineage>
</organism>
<dbReference type="AlphaFoldDB" id="A0A2S3VL20"/>
<feature type="region of interest" description="Disordered" evidence="1">
    <location>
        <begin position="62"/>
        <end position="81"/>
    </location>
</feature>
<keyword evidence="3" id="KW-1185">Reference proteome</keyword>
<name>A0A2S3VL20_9PSED</name>
<feature type="compositionally biased region" description="Polar residues" evidence="1">
    <location>
        <begin position="72"/>
        <end position="81"/>
    </location>
</feature>
<accession>A0A2S3VL20</accession>
<sequence length="81" mass="8057">MAGSKGERVPVGASLLAMDVNDNAGSLIPRGVPASIASLLAPTGCKINQSNCACIQAWYSATPGSPSRGAQCANSPSPTGR</sequence>
<reference evidence="3" key="1">
    <citation type="submission" date="2017-02" db="EMBL/GenBank/DDBJ databases">
        <authorList>
            <person name="Furmanczyk E.M."/>
        </authorList>
    </citation>
    <scope>NUCLEOTIDE SEQUENCE [LARGE SCALE GENOMIC DNA]</scope>
    <source>
        <strain evidence="3">AP3_22</strain>
    </source>
</reference>
<evidence type="ECO:0000313" key="2">
    <source>
        <dbReference type="EMBL" id="POF40581.1"/>
    </source>
</evidence>
<dbReference type="Proteomes" id="UP000237440">
    <property type="component" value="Unassembled WGS sequence"/>
</dbReference>
<proteinExistence type="predicted"/>
<dbReference type="OrthoDB" id="6986999at2"/>
<comment type="caution">
    <text evidence="2">The sequence shown here is derived from an EMBL/GenBank/DDBJ whole genome shotgun (WGS) entry which is preliminary data.</text>
</comment>
<gene>
    <name evidence="2" type="ORF">B0D71_19085</name>
</gene>
<evidence type="ECO:0000256" key="1">
    <source>
        <dbReference type="SAM" id="MobiDB-lite"/>
    </source>
</evidence>
<dbReference type="EMBL" id="MUJK01000006">
    <property type="protein sequence ID" value="POF40581.1"/>
    <property type="molecule type" value="Genomic_DNA"/>
</dbReference>